<dbReference type="InterPro" id="IPR036163">
    <property type="entry name" value="HMA_dom_sf"/>
</dbReference>
<dbReference type="GO" id="GO:0046872">
    <property type="term" value="F:metal ion binding"/>
    <property type="evidence" value="ECO:0007669"/>
    <property type="project" value="UniProtKB-KW"/>
</dbReference>
<gene>
    <name evidence="3" type="ORF">UFOPK1446_00739</name>
</gene>
<feature type="domain" description="HMA" evidence="2">
    <location>
        <begin position="2"/>
        <end position="67"/>
    </location>
</feature>
<dbReference type="PROSITE" id="PS01047">
    <property type="entry name" value="HMA_1"/>
    <property type="match status" value="1"/>
</dbReference>
<organism evidence="3">
    <name type="scientific">freshwater metagenome</name>
    <dbReference type="NCBI Taxonomy" id="449393"/>
    <lineage>
        <taxon>unclassified sequences</taxon>
        <taxon>metagenomes</taxon>
        <taxon>ecological metagenomes</taxon>
    </lineage>
</organism>
<dbReference type="FunFam" id="3.30.70.100:FF:000001">
    <property type="entry name" value="ATPase copper transporting beta"/>
    <property type="match status" value="1"/>
</dbReference>
<evidence type="ECO:0000313" key="3">
    <source>
        <dbReference type="EMBL" id="CAB4546444.1"/>
    </source>
</evidence>
<dbReference type="InterPro" id="IPR006121">
    <property type="entry name" value="HMA_dom"/>
</dbReference>
<dbReference type="SUPFAM" id="SSF55008">
    <property type="entry name" value="HMA, heavy metal-associated domain"/>
    <property type="match status" value="1"/>
</dbReference>
<dbReference type="AlphaFoldDB" id="A0A6J6C5V1"/>
<dbReference type="InterPro" id="IPR017969">
    <property type="entry name" value="Heavy-metal-associated_CS"/>
</dbReference>
<dbReference type="Gene3D" id="3.30.70.100">
    <property type="match status" value="1"/>
</dbReference>
<dbReference type="PROSITE" id="PS50846">
    <property type="entry name" value="HMA_2"/>
    <property type="match status" value="1"/>
</dbReference>
<dbReference type="EMBL" id="CAEZSO010000139">
    <property type="protein sequence ID" value="CAB4546444.1"/>
    <property type="molecule type" value="Genomic_DNA"/>
</dbReference>
<sequence>MATSTYTVTGMTCDHCVSAVTQELSDITGVTKVSIELASGQVTVESDTAVDQAAVAAAVDEAGYALA</sequence>
<proteinExistence type="predicted"/>
<reference evidence="3" key="1">
    <citation type="submission" date="2020-05" db="EMBL/GenBank/DDBJ databases">
        <authorList>
            <person name="Chiriac C."/>
            <person name="Salcher M."/>
            <person name="Ghai R."/>
            <person name="Kavagutti S V."/>
        </authorList>
    </citation>
    <scope>NUCLEOTIDE SEQUENCE</scope>
</reference>
<keyword evidence="1" id="KW-0479">Metal-binding</keyword>
<evidence type="ECO:0000259" key="2">
    <source>
        <dbReference type="PROSITE" id="PS50846"/>
    </source>
</evidence>
<dbReference type="Pfam" id="PF00403">
    <property type="entry name" value="HMA"/>
    <property type="match status" value="1"/>
</dbReference>
<evidence type="ECO:0000256" key="1">
    <source>
        <dbReference type="ARBA" id="ARBA00022723"/>
    </source>
</evidence>
<dbReference type="CDD" id="cd00371">
    <property type="entry name" value="HMA"/>
    <property type="match status" value="1"/>
</dbReference>
<protein>
    <submittedName>
        <fullName evidence="3">Unannotated protein</fullName>
    </submittedName>
</protein>
<name>A0A6J6C5V1_9ZZZZ</name>
<accession>A0A6J6C5V1</accession>